<feature type="region of interest" description="Disordered" evidence="5">
    <location>
        <begin position="1479"/>
        <end position="1532"/>
    </location>
</feature>
<gene>
    <name evidence="7" type="ORF">GS397_07010</name>
</gene>
<feature type="region of interest" description="Disordered" evidence="5">
    <location>
        <begin position="2042"/>
        <end position="2065"/>
    </location>
</feature>
<evidence type="ECO:0000256" key="5">
    <source>
        <dbReference type="SAM" id="MobiDB-lite"/>
    </source>
</evidence>
<evidence type="ECO:0000256" key="4">
    <source>
        <dbReference type="SAM" id="Coils"/>
    </source>
</evidence>
<evidence type="ECO:0000256" key="1">
    <source>
        <dbReference type="ARBA" id="ARBA00022669"/>
    </source>
</evidence>
<dbReference type="PANTHER" id="PTHR23301:SF0">
    <property type="entry name" value="CHITIN-BINDING TYPE-2 DOMAIN-CONTAINING PROTEIN-RELATED"/>
    <property type="match status" value="1"/>
</dbReference>
<feature type="region of interest" description="Disordered" evidence="5">
    <location>
        <begin position="829"/>
        <end position="940"/>
    </location>
</feature>
<sequence>MLLEVTPLNGATPKTLRLTNVSADKLATTANDQAWLPCITSMPSLSFTLSSDGLLDDPKVERGEISFFCSDDFTNHEWSSYVWNGATYKAWYGEHGTDFSNYQKWGEGKASNLEREGNIVTVRLLGPEADLTTKILSKTYAGSGGAEGPIGSKGNLKPRCFGNPKSVEPVEIDPVNLVYQVHGYGAVYAIQPYEYGLPLDATQYKGNATSYANLIAATLKPGEYATCFAEGLFRFGGTPTPKITADVSMSGGTTLPAVATALLQAAGVSADKIGDFSAFNAVETDLYVTSQTEFFDALQKLFRDAGGYVFADKNGVYQCGKFYQSAKSAVTLNADRSTFPLFLDWKEEPPKAPICKVSYGYQKCWGVHSDSDASPIVNELAEAADEAALAAQTAQTTADNAQSLANDAKGVADTALDAVKDDDGTVIKSKTIQEKVNEANADIAELVQTYGSTATAAASANAAKISEDAAKAAATTSQTASNNAAQAKADAEAAEADAIAAKTAAETARSQAQTAATNATTAKTAAETAKTAAETAKTAAQTAKTDAETAFSNSTTAKNAAVAAQGAAETARNNAQTYATNASNSATAASGSASTASTKATEAGNSATAAQASNVSATSTYNDLLNTVYNQPLLPFSFEEGTKHWTRVRNGAPATLATTTGTQVTDADLGQALQFSDWTSAGTNILSKGAVAVSAGRIYEVTVRFKVTASDGSVSFNPILATMAENYVGTDGSIAAFASGGSSSVNGTNTVQTFTAKFAIGGGTGIASLPSNTKYVRPGLRLNSSETGLVLVIGEIRLLDVTEREASAASANAASTSASAAATSATDAGTSASAAQTSATTATTQAGKASTSATNAATSETNAKGSENAAKTSQTAAATSATNAGNSATAAATSASTASSKATEASQSASTATTQANTATTKAGEASTSATNAATSESNALGSKNAAATSATNAATSATNAGNSATAASGSASTAGTKATEAGNAATSAAASAVSANSTYNSTLGALYVTSPILPSTFDEGAKHWTNQRTGNPTSLADIPGTAVIDADMGPSLEFNNWAGAGNNILTKGVIAPKPGRIYEVSVSFKITQSDGSVSFNIALGTMLSGFGTAASNYRSSTIGNYSTTGSVNVLTGKFSLDTISGVTTIPADVVLFRAGIRLNSSETAGSLIFRVGEIRITDVTEREAALASANGAAASASAAATSASTASTNATNAGTSATSASNSANTATTKAGEASTSASKAATSETNANASKNAASTSATNAANSATAAGGSASAASGSASNAQTSATNAGNSASSAAASLVSATSAAKDASNRATGNIVSRGEWNADSGKGNWTGAVGVYYSNDLSQYILSQNDRDSYDGEPIAGNWSNRRFRITGEVQTWGSYAAQAGIHCVMNDGTNGWYLQTVLAAGQYYTPFSFETTLPANVKSARGILVSDGPHGATGHGVNWRFIRIEDITESARAAGSASAAASSASAAGTSATNAGNSANSATQSANTASTKANEASNSATSAANSASSASSSSTNASNSATAANSSDVSAKLSAASQMPSDFQQDGKFWQQGFGGLPANLNPITANSTFSFVNNSDVGRSMRVTATAQTDVGNIGMMPLQTDRVYRITAKVRQQTGSVFAQLQLYRIGVNTTGSTMGNGTVQSTYTFTALNQWVELTGVVPASTTNAMIAAGASSIRCLLRLLAASSTVTVDYSFIRIEDITESNSAAGSASAAANSASQASASQSAAGSSASSAQTSATNAATSAGQASTSASNASTSANNAAGSANTASTQATNASNSANAASGSATSASNSASAASTSASNAGNSASTSAAQALYAGSYATGNLVAKPTFEDGGTGMWNGSVSIVSDTNSVTGTTKALRSQARDATEGADFIPLPQTNNRVFRISGYARCGSSSAYAVNVGIQGQLANGTFSFPYSRAANAGTTAWTYFEFNLGIPANIIRFKPFVQSNNDSGQPGSVHDARVVGIRIEDITESNSAAGSASAAATSASNAQTSATNAGNSASSASGSANTAATQANNASNSASAAAGSASSASTSSSNAGSSASSASNSANTASTKANEASSSASAASGSAATATAKASAAATSATLAATFSTGGGNIIPNTAFAVGVDGWNNWAPTGSTALTWVRDGGGDDWRPTNEHTIGIQQYDTDPNRWSQWHTDEISVSANTWYEFSGYVAAHRCNAYVRIDWKDANGTGIKSDYNLNTNTADFTGGRNINNWKRCWNKVQSPSNAARAHLVFVKDPTFQNAGYTDSWGWLCRPMIRQTYAEANGPSPFSHGSDASTTIAQQATINSTQTALATANSSIASLNNSVSTLNSSVSVQQTAINNLNGKTAAYWQVNAVSGGRAQLTVFADSNGGGGVDIVGDLRISGNAMIGGTINPEALALQRFVKRLGPVTAAGNPGATMYSGTLGQTTGYGSYLLEGNLSFTYLTGRQTNTQSGKPYYIDYLQDGGLTIYIKKNGVLLASASWTGAAQSTYASRSYTAALTTNFDGPDPDTFTGDVTIEVVPFKGNTDTGMVNQGDYYTRQISGNYLNFSINNLRLKWTFI</sequence>
<dbReference type="GO" id="GO:0016798">
    <property type="term" value="F:hydrolase activity, acting on glycosyl bonds"/>
    <property type="evidence" value="ECO:0007669"/>
    <property type="project" value="InterPro"/>
</dbReference>
<feature type="domain" description="CBM-cenC" evidence="6">
    <location>
        <begin position="1836"/>
        <end position="1964"/>
    </location>
</feature>
<dbReference type="Proteomes" id="UP000464086">
    <property type="component" value="Chromosome"/>
</dbReference>
<feature type="region of interest" description="Disordered" evidence="5">
    <location>
        <begin position="1757"/>
        <end position="1818"/>
    </location>
</feature>
<feature type="region of interest" description="Disordered" evidence="5">
    <location>
        <begin position="1205"/>
        <end position="1254"/>
    </location>
</feature>
<keyword evidence="3" id="KW-1015">Disulfide bond</keyword>
<accession>A0A6P1GEI1</accession>
<organism evidence="7 8">
    <name type="scientific">Sphingobium yanoikuyae</name>
    <name type="common">Sphingomonas yanoikuyae</name>
    <dbReference type="NCBI Taxonomy" id="13690"/>
    <lineage>
        <taxon>Bacteria</taxon>
        <taxon>Pseudomonadati</taxon>
        <taxon>Pseudomonadota</taxon>
        <taxon>Alphaproteobacteria</taxon>
        <taxon>Sphingomonadales</taxon>
        <taxon>Sphingomonadaceae</taxon>
        <taxon>Sphingobium</taxon>
    </lineage>
</organism>
<evidence type="ECO:0000313" key="7">
    <source>
        <dbReference type="EMBL" id="QHD66819.1"/>
    </source>
</evidence>
<dbReference type="RefSeq" id="WP_159366044.1">
    <property type="nucleotide sequence ID" value="NZ_CP047218.1"/>
</dbReference>
<dbReference type="EMBL" id="CP047218">
    <property type="protein sequence ID" value="QHD66819.1"/>
    <property type="molecule type" value="Genomic_DNA"/>
</dbReference>
<feature type="region of interest" description="Disordered" evidence="5">
    <location>
        <begin position="1270"/>
        <end position="1292"/>
    </location>
</feature>
<feature type="coiled-coil region" evidence="4">
    <location>
        <begin position="477"/>
        <end position="504"/>
    </location>
</feature>
<dbReference type="Gene3D" id="2.60.120.260">
    <property type="entry name" value="Galactose-binding domain-like"/>
    <property type="match status" value="2"/>
</dbReference>
<keyword evidence="2" id="KW-0378">Hydrolase</keyword>
<dbReference type="PANTHER" id="PTHR23301">
    <property type="entry name" value="CHITIN BINDING PERITROPHIN-A"/>
    <property type="match status" value="1"/>
</dbReference>
<name>A0A6P1GEI1_SPHYA</name>
<evidence type="ECO:0000256" key="3">
    <source>
        <dbReference type="ARBA" id="ARBA00023157"/>
    </source>
</evidence>
<reference evidence="7 8" key="1">
    <citation type="submission" date="2019-12" db="EMBL/GenBank/DDBJ databases">
        <title>Functional and genomic insights into the Sphingobium yanoikuyae YC-JY1, a bacterium efficiently degrading bisphenol A.</title>
        <authorList>
            <person name="Jia Y."/>
            <person name="Li X."/>
            <person name="Wang J."/>
            <person name="Eltoukhy A."/>
            <person name="Lamraoui I."/>
            <person name="Yan Y."/>
        </authorList>
    </citation>
    <scope>NUCLEOTIDE SEQUENCE [LARGE SCALE GENOMIC DNA]</scope>
    <source>
        <strain evidence="7 8">YC-JY1</strain>
    </source>
</reference>
<dbReference type="GO" id="GO:0008061">
    <property type="term" value="F:chitin binding"/>
    <property type="evidence" value="ECO:0007669"/>
    <property type="project" value="UniProtKB-KW"/>
</dbReference>
<keyword evidence="1" id="KW-0147">Chitin-binding</keyword>
<evidence type="ECO:0000256" key="2">
    <source>
        <dbReference type="ARBA" id="ARBA00022801"/>
    </source>
</evidence>
<dbReference type="InterPro" id="IPR051940">
    <property type="entry name" value="Chitin_bind-dev_reg"/>
</dbReference>
<dbReference type="Pfam" id="PF02018">
    <property type="entry name" value="CBM_4_9"/>
    <property type="match status" value="1"/>
</dbReference>
<protein>
    <recommendedName>
        <fullName evidence="6">CBM-cenC domain-containing protein</fullName>
    </recommendedName>
</protein>
<proteinExistence type="predicted"/>
<dbReference type="InterPro" id="IPR003305">
    <property type="entry name" value="CenC_carb-bd"/>
</dbReference>
<evidence type="ECO:0000259" key="6">
    <source>
        <dbReference type="Pfam" id="PF02018"/>
    </source>
</evidence>
<keyword evidence="4" id="KW-0175">Coiled coil</keyword>
<evidence type="ECO:0000313" key="8">
    <source>
        <dbReference type="Proteomes" id="UP000464086"/>
    </source>
</evidence>